<dbReference type="PANTHER" id="PTHR13937">
    <property type="entry name" value="EUKARYOTIC TRANSLATION INITATION FACTOR 3, SUBUNIT 8 EIF3S8 -RELATED"/>
    <property type="match status" value="1"/>
</dbReference>
<sequence length="955" mass="108501">MNIKISCNSANKYHGYSLPRKTTSLFKKFSYFKRHTLNGCEIRQKKADSESEEEEEEIAQSDDEGSEEESAAAPSGKAAGASRYLEKYASDSDDSDTQRRTVKSTRERRNEEMQSTLEQIRNATKINDWVNLVDCFDKLNKQLEKVSRINESNKVPTTYIKALVLLEDFLAETLANKEAKKKMSSSNAKALNSMKQKLKKNNKQYEEMIAEYRKNPVEEEESDEEQDMSDDGVDDVIEYPSDEEKEKGEEDEDEEGDKKGDWVKSQSRKDKQMDKQFMKDPSEITWDIVDKKLKEIVAARGKKGTGRVEQVEQLTFLTRVAKTPAQKLEILFSVISAQFDVNPSLLGHMPVGMWKRCVANMLLVLDILHHYPNIVVDDTVDMDEKETQKGIDYQGTNKVWGNLVAFLERLDSEFFKSLQCTDPYTKDYIERLKDEPLFMVVAQNVQDYLEHIGDFKSAAKVALRRVELVYYKPQEVYDAMRKLAEQSTGEDGELEGEVQERSRGPPDFVQVPEIVPRRSTFPESSRDLMDTLVSLIYKYGDERTKARAMLCDIYHHAIFDEYPVARDLLLMSHLQDGVQLMDIASQILFNRAMAQLGLCAFRAGLVNEAHGCLTELYLSGRVKELLAQGVSQSRYHEKTPEQEKLERRRQMPYHMHINLELLEATHLICAMLIEVPGMASPAYDRRKPANKTFRRLLEISERQAFVGPPENVRDHVMASTRALTRGDYQKSFDTIAKLDTWKLLRNKDQVLDMLKTKIKEEALRTHLLTYSTCYESLSLDQLTSMFDLSEGRVHSVVSKMMMVEELHASWDQPTRCVVFHNVEQTRLQGLLFQMADKLSVLVEGNERAYEARTGGTLEGLPRRRGENQETGGGGGPQGRWQENFVATSQGRGRFGYNGRVGGTGGGYQKGTRGGYGGMRYQDAAHGGRVGGGTGARGGQVDGAPRMVNLNRGIRS</sequence>
<dbReference type="InterPro" id="IPR000717">
    <property type="entry name" value="PCI_dom"/>
</dbReference>
<comment type="similarity">
    <text evidence="6">Belongs to the eIF-3 subunit C family.</text>
</comment>
<feature type="region of interest" description="Disordered" evidence="7">
    <location>
        <begin position="213"/>
        <end position="277"/>
    </location>
</feature>
<protein>
    <recommendedName>
        <fullName evidence="6">Eukaryotic translation initiation factor 3 subunit C</fullName>
        <shortName evidence="6">eIF3c</shortName>
    </recommendedName>
    <alternativeName>
        <fullName evidence="6">Eukaryotic translation initiation factor 3 subunit 8</fullName>
    </alternativeName>
    <alternativeName>
        <fullName evidence="6">eIF3 p110</fullName>
    </alternativeName>
</protein>
<dbReference type="InterPro" id="IPR008905">
    <property type="entry name" value="EIF3C_N_dom"/>
</dbReference>
<evidence type="ECO:0000256" key="7">
    <source>
        <dbReference type="SAM" id="MobiDB-lite"/>
    </source>
</evidence>
<dbReference type="FunFam" id="1.10.10.10:FF:000461">
    <property type="entry name" value="Eukaryotic translation initiation factor 3 subunit C"/>
    <property type="match status" value="1"/>
</dbReference>
<feature type="compositionally biased region" description="Basic and acidic residues" evidence="7">
    <location>
        <begin position="256"/>
        <end position="277"/>
    </location>
</feature>
<dbReference type="Pfam" id="PF01399">
    <property type="entry name" value="PCI"/>
    <property type="match status" value="1"/>
</dbReference>
<evidence type="ECO:0000256" key="2">
    <source>
        <dbReference type="ARBA" id="ARBA00022540"/>
    </source>
</evidence>
<accession>A0A833VFC5</accession>
<evidence type="ECO:0000256" key="1">
    <source>
        <dbReference type="ARBA" id="ARBA00022490"/>
    </source>
</evidence>
<evidence type="ECO:0000256" key="3">
    <source>
        <dbReference type="ARBA" id="ARBA00022553"/>
    </source>
</evidence>
<comment type="subcellular location">
    <subcellularLocation>
        <location evidence="6">Cytoplasm</location>
    </subcellularLocation>
</comment>
<feature type="region of interest" description="Disordered" evidence="7">
    <location>
        <begin position="43"/>
        <end position="116"/>
    </location>
</feature>
<name>A0A833VFC5_9POAL</name>
<comment type="function">
    <text evidence="6">Component of the eukaryotic translation initiation factor 3 (eIF-3) complex, which is involved in protein synthesis of a specialized repertoire of mRNAs and, together with other initiation factors, stimulates binding of mRNA and methionyl-tRNAi to the 40S ribosome. The eIF-3 complex specifically targets and initiates translation of a subset of mRNAs involved in cell proliferation.</text>
</comment>
<comment type="function">
    <text evidence="5">Component of the eukaryotic translation initiation factor 3 (eIF-3) complex, which is required for several steps in the initiation of protein synthesis. The eIF-3 complex associates with the 40S ribosome and facilitates the recruitment of eIF-1, eIF-1A, eIF-2:GTP:methionyl-tRNAi and eIF-5 to form the 43S pre-initiation complex (43S PIC). The eIF-3 complex stimulates mRNA recruitment to the 43S PIC and scanning of the mRNA for AUG recognition. The eIF-3 complex is also required for disassembly and recycling of post-termination ribosomal complexes and subsequently prevents premature joining of the 40S and 60S ribosomal subunits prior to initiation. The eIF-3 complex specifically targets and initiates translation of a subset of mRNAs involved in cell proliferation, including cell cycling, differentiation and apoptosis, and uses different modes of RNA stem-loop binding to exert either translational activation or repression.</text>
</comment>
<feature type="compositionally biased region" description="Gly residues" evidence="7">
    <location>
        <begin position="927"/>
        <end position="940"/>
    </location>
</feature>
<dbReference type="Pfam" id="PF05470">
    <property type="entry name" value="eIF-3c_N"/>
    <property type="match status" value="1"/>
</dbReference>
<evidence type="ECO:0000256" key="6">
    <source>
        <dbReference type="HAMAP-Rule" id="MF_03002"/>
    </source>
</evidence>
<dbReference type="GO" id="GO:0016282">
    <property type="term" value="C:eukaryotic 43S preinitiation complex"/>
    <property type="evidence" value="ECO:0007669"/>
    <property type="project" value="UniProtKB-UniRule"/>
</dbReference>
<dbReference type="OrthoDB" id="29647at2759"/>
<feature type="compositionally biased region" description="Low complexity" evidence="7">
    <location>
        <begin position="71"/>
        <end position="82"/>
    </location>
</feature>
<feature type="compositionally biased region" description="Basic and acidic residues" evidence="7">
    <location>
        <begin position="84"/>
        <end position="112"/>
    </location>
</feature>
<keyword evidence="2 6" id="KW-0396">Initiation factor</keyword>
<gene>
    <name evidence="9" type="ORF">FCM35_KLT18114</name>
</gene>
<dbReference type="GO" id="GO:0005852">
    <property type="term" value="C:eukaryotic translation initiation factor 3 complex"/>
    <property type="evidence" value="ECO:0007669"/>
    <property type="project" value="UniProtKB-UniRule"/>
</dbReference>
<comment type="subunit">
    <text evidence="6">Component of the eukaryotic translation initiation factor 3 (eIF-3) complex.</text>
</comment>
<keyword evidence="4 6" id="KW-0648">Protein biosynthesis</keyword>
<keyword evidence="1 6" id="KW-0963">Cytoplasm</keyword>
<feature type="compositionally biased region" description="Acidic residues" evidence="7">
    <location>
        <begin position="50"/>
        <end position="70"/>
    </location>
</feature>
<dbReference type="AlphaFoldDB" id="A0A833VFC5"/>
<dbReference type="GO" id="GO:0003723">
    <property type="term" value="F:RNA binding"/>
    <property type="evidence" value="ECO:0007669"/>
    <property type="project" value="InterPro"/>
</dbReference>
<dbReference type="SUPFAM" id="SSF46785">
    <property type="entry name" value="Winged helix' DNA-binding domain"/>
    <property type="match status" value="1"/>
</dbReference>
<dbReference type="InterPro" id="IPR027516">
    <property type="entry name" value="EIF3C"/>
</dbReference>
<evidence type="ECO:0000259" key="8">
    <source>
        <dbReference type="PROSITE" id="PS50250"/>
    </source>
</evidence>
<dbReference type="EMBL" id="SWLB01000006">
    <property type="protein sequence ID" value="KAF3337527.1"/>
    <property type="molecule type" value="Genomic_DNA"/>
</dbReference>
<keyword evidence="3" id="KW-0597">Phosphoprotein</keyword>
<feature type="region of interest" description="Disordered" evidence="7">
    <location>
        <begin position="852"/>
        <end position="880"/>
    </location>
</feature>
<dbReference type="InterPro" id="IPR058999">
    <property type="entry name" value="EIF3CL_C"/>
</dbReference>
<feature type="compositionally biased region" description="Low complexity" evidence="7">
    <location>
        <begin position="184"/>
        <end position="195"/>
    </location>
</feature>
<evidence type="ECO:0000313" key="10">
    <source>
        <dbReference type="Proteomes" id="UP000623129"/>
    </source>
</evidence>
<comment type="caution">
    <text evidence="9">The sequence shown here is derived from an EMBL/GenBank/DDBJ whole genome shotgun (WGS) entry which is preliminary data.</text>
</comment>
<feature type="domain" description="PCI" evidence="8">
    <location>
        <begin position="653"/>
        <end position="824"/>
    </location>
</feature>
<proteinExistence type="inferred from homology"/>
<organism evidence="9 10">
    <name type="scientific">Carex littledalei</name>
    <dbReference type="NCBI Taxonomy" id="544730"/>
    <lineage>
        <taxon>Eukaryota</taxon>
        <taxon>Viridiplantae</taxon>
        <taxon>Streptophyta</taxon>
        <taxon>Embryophyta</taxon>
        <taxon>Tracheophyta</taxon>
        <taxon>Spermatophyta</taxon>
        <taxon>Magnoliopsida</taxon>
        <taxon>Liliopsida</taxon>
        <taxon>Poales</taxon>
        <taxon>Cyperaceae</taxon>
        <taxon>Cyperoideae</taxon>
        <taxon>Cariceae</taxon>
        <taxon>Carex</taxon>
        <taxon>Carex subgen. Euthyceras</taxon>
    </lineage>
</organism>
<reference evidence="9" key="1">
    <citation type="submission" date="2020-01" db="EMBL/GenBank/DDBJ databases">
        <title>Genome sequence of Kobresia littledalei, the first chromosome-level genome in the family Cyperaceae.</title>
        <authorList>
            <person name="Qu G."/>
        </authorList>
    </citation>
    <scope>NUCLEOTIDE SEQUENCE</scope>
    <source>
        <strain evidence="9">C.B.Clarke</strain>
        <tissue evidence="9">Leaf</tissue>
    </source>
</reference>
<dbReference type="GO" id="GO:0033290">
    <property type="term" value="C:eukaryotic 48S preinitiation complex"/>
    <property type="evidence" value="ECO:0007669"/>
    <property type="project" value="UniProtKB-UniRule"/>
</dbReference>
<feature type="compositionally biased region" description="Acidic residues" evidence="7">
    <location>
        <begin position="218"/>
        <end position="241"/>
    </location>
</feature>
<evidence type="ECO:0000256" key="5">
    <source>
        <dbReference type="ARBA" id="ARBA00057041"/>
    </source>
</evidence>
<dbReference type="GO" id="GO:0031369">
    <property type="term" value="F:translation initiation factor binding"/>
    <property type="evidence" value="ECO:0007669"/>
    <property type="project" value="InterPro"/>
</dbReference>
<dbReference type="GO" id="GO:0001732">
    <property type="term" value="P:formation of cytoplasmic translation initiation complex"/>
    <property type="evidence" value="ECO:0007669"/>
    <property type="project" value="UniProtKB-UniRule"/>
</dbReference>
<dbReference type="GO" id="GO:0003743">
    <property type="term" value="F:translation initiation factor activity"/>
    <property type="evidence" value="ECO:0007669"/>
    <property type="project" value="UniProtKB-UniRule"/>
</dbReference>
<dbReference type="Proteomes" id="UP000623129">
    <property type="component" value="Unassembled WGS sequence"/>
</dbReference>
<dbReference type="Pfam" id="PF26569">
    <property type="entry name" value="EIF3CL_C"/>
    <property type="match status" value="1"/>
</dbReference>
<feature type="region of interest" description="Disordered" evidence="7">
    <location>
        <begin position="178"/>
        <end position="200"/>
    </location>
</feature>
<dbReference type="InterPro" id="IPR036390">
    <property type="entry name" value="WH_DNA-bd_sf"/>
</dbReference>
<feature type="region of interest" description="Disordered" evidence="7">
    <location>
        <begin position="926"/>
        <end position="945"/>
    </location>
</feature>
<dbReference type="HAMAP" id="MF_03002">
    <property type="entry name" value="eIF3c"/>
    <property type="match status" value="1"/>
</dbReference>
<dbReference type="PROSITE" id="PS50250">
    <property type="entry name" value="PCI"/>
    <property type="match status" value="1"/>
</dbReference>
<keyword evidence="10" id="KW-1185">Reference proteome</keyword>
<dbReference type="PANTHER" id="PTHR13937:SF0">
    <property type="entry name" value="EUKARYOTIC TRANSLATION INITIATION FACTOR 3 SUBUNIT C-RELATED"/>
    <property type="match status" value="1"/>
</dbReference>
<evidence type="ECO:0000256" key="4">
    <source>
        <dbReference type="ARBA" id="ARBA00022917"/>
    </source>
</evidence>
<evidence type="ECO:0000313" key="9">
    <source>
        <dbReference type="EMBL" id="KAF3337527.1"/>
    </source>
</evidence>
<dbReference type="SMART" id="SM00088">
    <property type="entry name" value="PINT"/>
    <property type="match status" value="1"/>
</dbReference>